<keyword evidence="2" id="KW-0547">Nucleotide-binding</keyword>
<dbReference type="InterPro" id="IPR013126">
    <property type="entry name" value="Hsp_70_fam"/>
</dbReference>
<evidence type="ECO:0000313" key="4">
    <source>
        <dbReference type="EMBL" id="KAK9827324.1"/>
    </source>
</evidence>
<evidence type="ECO:0008006" key="6">
    <source>
        <dbReference type="Google" id="ProtNLM"/>
    </source>
</evidence>
<keyword evidence="5" id="KW-1185">Reference proteome</keyword>
<keyword evidence="3" id="KW-0067">ATP-binding</keyword>
<sequence>MRLWSFNVVRSATDKPLVSVDVKGDTRLLTPEQVVAQLLRHVKVGAEAHLDTSVEGVVITCPAAFTSAQREALHAAATMAGLRVLRLLDEPIAAALAIIGDTPNVLKPAKQDIPRAVVIFNIGGGSCDACFMEVDQGVLEAKATVASTVVSGEAFDARLVYHLAELFERATALKPLTSRKATQRLRLAASKAKELLSTSEEARVRSAPASCLPASC</sequence>
<comment type="caution">
    <text evidence="4">The sequence shown here is derived from an EMBL/GenBank/DDBJ whole genome shotgun (WGS) entry which is preliminary data.</text>
</comment>
<name>A0AAW1R0S0_9CHLO</name>
<dbReference type="GO" id="GO:0034663">
    <property type="term" value="C:endoplasmic reticulum chaperone complex"/>
    <property type="evidence" value="ECO:0007669"/>
    <property type="project" value="TreeGrafter"/>
</dbReference>
<dbReference type="Gene3D" id="3.30.420.40">
    <property type="match status" value="1"/>
</dbReference>
<accession>A0AAW1R0S0</accession>
<dbReference type="SUPFAM" id="SSF53067">
    <property type="entry name" value="Actin-like ATPase domain"/>
    <property type="match status" value="2"/>
</dbReference>
<dbReference type="PANTHER" id="PTHR45639">
    <property type="entry name" value="HSC70CB, ISOFORM G-RELATED"/>
    <property type="match status" value="1"/>
</dbReference>
<evidence type="ECO:0000256" key="2">
    <source>
        <dbReference type="ARBA" id="ARBA00022741"/>
    </source>
</evidence>
<dbReference type="InterPro" id="IPR043129">
    <property type="entry name" value="ATPase_NBD"/>
</dbReference>
<dbReference type="Proteomes" id="UP001445335">
    <property type="component" value="Unassembled WGS sequence"/>
</dbReference>
<dbReference type="Gene3D" id="3.90.640.10">
    <property type="entry name" value="Actin, Chain A, domain 4"/>
    <property type="match status" value="1"/>
</dbReference>
<reference evidence="4 5" key="1">
    <citation type="journal article" date="2024" name="Nat. Commun.">
        <title>Phylogenomics reveals the evolutionary origins of lichenization in chlorophyte algae.</title>
        <authorList>
            <person name="Puginier C."/>
            <person name="Libourel C."/>
            <person name="Otte J."/>
            <person name="Skaloud P."/>
            <person name="Haon M."/>
            <person name="Grisel S."/>
            <person name="Petersen M."/>
            <person name="Berrin J.G."/>
            <person name="Delaux P.M."/>
            <person name="Dal Grande F."/>
            <person name="Keller J."/>
        </authorList>
    </citation>
    <scope>NUCLEOTIDE SEQUENCE [LARGE SCALE GENOMIC DNA]</scope>
    <source>
        <strain evidence="4 5">SAG 245.80</strain>
    </source>
</reference>
<dbReference type="PANTHER" id="PTHR45639:SF34">
    <property type="entry name" value="CHAPERONE PROTEIN DNAK"/>
    <property type="match status" value="1"/>
</dbReference>
<dbReference type="AlphaFoldDB" id="A0AAW1R0S0"/>
<dbReference type="EMBL" id="JALJOU010000059">
    <property type="protein sequence ID" value="KAK9827324.1"/>
    <property type="molecule type" value="Genomic_DNA"/>
</dbReference>
<organism evidence="4 5">
    <name type="scientific">Elliptochloris bilobata</name>
    <dbReference type="NCBI Taxonomy" id="381761"/>
    <lineage>
        <taxon>Eukaryota</taxon>
        <taxon>Viridiplantae</taxon>
        <taxon>Chlorophyta</taxon>
        <taxon>core chlorophytes</taxon>
        <taxon>Trebouxiophyceae</taxon>
        <taxon>Trebouxiophyceae incertae sedis</taxon>
        <taxon>Elliptochloris clade</taxon>
        <taxon>Elliptochloris</taxon>
    </lineage>
</organism>
<dbReference type="GO" id="GO:0030968">
    <property type="term" value="P:endoplasmic reticulum unfolded protein response"/>
    <property type="evidence" value="ECO:0007669"/>
    <property type="project" value="TreeGrafter"/>
</dbReference>
<gene>
    <name evidence="4" type="ORF">WJX81_005161</name>
</gene>
<comment type="similarity">
    <text evidence="1">Belongs to the heat shock protein 70 family.</text>
</comment>
<protein>
    <recommendedName>
        <fullName evidence="6">Heat shock protein 70</fullName>
    </recommendedName>
</protein>
<evidence type="ECO:0000313" key="5">
    <source>
        <dbReference type="Proteomes" id="UP001445335"/>
    </source>
</evidence>
<dbReference type="FunFam" id="3.30.420.40:FF:000028">
    <property type="entry name" value="heat shock 70 kDa protein-like"/>
    <property type="match status" value="1"/>
</dbReference>
<dbReference type="GO" id="GO:0005524">
    <property type="term" value="F:ATP binding"/>
    <property type="evidence" value="ECO:0007669"/>
    <property type="project" value="UniProtKB-KW"/>
</dbReference>
<evidence type="ECO:0000256" key="1">
    <source>
        <dbReference type="ARBA" id="ARBA00007381"/>
    </source>
</evidence>
<proteinExistence type="inferred from homology"/>
<dbReference type="Pfam" id="PF00012">
    <property type="entry name" value="HSP70"/>
    <property type="match status" value="1"/>
</dbReference>
<evidence type="ECO:0000256" key="3">
    <source>
        <dbReference type="ARBA" id="ARBA00022840"/>
    </source>
</evidence>
<dbReference type="GO" id="GO:0140662">
    <property type="term" value="F:ATP-dependent protein folding chaperone"/>
    <property type="evidence" value="ECO:0007669"/>
    <property type="project" value="InterPro"/>
</dbReference>